<dbReference type="Proteomes" id="UP000077266">
    <property type="component" value="Unassembled WGS sequence"/>
</dbReference>
<evidence type="ECO:0000313" key="2">
    <source>
        <dbReference type="EMBL" id="KZW01889.1"/>
    </source>
</evidence>
<dbReference type="InParanoid" id="A0A165PAI8"/>
<feature type="domain" description="F-box" evidence="1">
    <location>
        <begin position="115"/>
        <end position="144"/>
    </location>
</feature>
<name>A0A165PAI8_EXIGL</name>
<dbReference type="AlphaFoldDB" id="A0A165PAI8"/>
<reference evidence="2 3" key="1">
    <citation type="journal article" date="2016" name="Mol. Biol. Evol.">
        <title>Comparative Genomics of Early-Diverging Mushroom-Forming Fungi Provides Insights into the Origins of Lignocellulose Decay Capabilities.</title>
        <authorList>
            <person name="Nagy L.G."/>
            <person name="Riley R."/>
            <person name="Tritt A."/>
            <person name="Adam C."/>
            <person name="Daum C."/>
            <person name="Floudas D."/>
            <person name="Sun H."/>
            <person name="Yadav J.S."/>
            <person name="Pangilinan J."/>
            <person name="Larsson K.H."/>
            <person name="Matsuura K."/>
            <person name="Barry K."/>
            <person name="Labutti K."/>
            <person name="Kuo R."/>
            <person name="Ohm R.A."/>
            <person name="Bhattacharya S.S."/>
            <person name="Shirouzu T."/>
            <person name="Yoshinaga Y."/>
            <person name="Martin F.M."/>
            <person name="Grigoriev I.V."/>
            <person name="Hibbett D.S."/>
        </authorList>
    </citation>
    <scope>NUCLEOTIDE SEQUENCE [LARGE SCALE GENOMIC DNA]</scope>
    <source>
        <strain evidence="2 3">HHB12029</strain>
    </source>
</reference>
<gene>
    <name evidence="2" type="ORF">EXIGLDRAFT_760488</name>
</gene>
<keyword evidence="3" id="KW-1185">Reference proteome</keyword>
<evidence type="ECO:0000259" key="1">
    <source>
        <dbReference type="Pfam" id="PF12937"/>
    </source>
</evidence>
<dbReference type="EMBL" id="KV425891">
    <property type="protein sequence ID" value="KZW01889.1"/>
    <property type="molecule type" value="Genomic_DNA"/>
</dbReference>
<sequence length="262" mass="29912">MSVVDPNRYAGPQERAVLLDSIRYDEQVLLAAQRRLDRANTALHNARIARIAAQEVEFAAMMAHQGVAEDVARLHERLRLARAFYHPIRKLSADLLHAIFLVLYGDCQRDLLTAERRDVFTLASVCRRWRTIALEFAAIWRTVTLGLSEDKRLVLEEPFVTACIARAKQAIDVVLVLCDTSQPVRCIDSDYLTCVKYVACTSRRFICWFSDIVYLPLLNLSSLHPSPKLEEIGIEHYGRTPKLWPKISLWLNYISDSRACGN</sequence>
<evidence type="ECO:0000313" key="3">
    <source>
        <dbReference type="Proteomes" id="UP000077266"/>
    </source>
</evidence>
<dbReference type="InterPro" id="IPR001810">
    <property type="entry name" value="F-box_dom"/>
</dbReference>
<accession>A0A165PAI8</accession>
<proteinExistence type="predicted"/>
<organism evidence="2 3">
    <name type="scientific">Exidia glandulosa HHB12029</name>
    <dbReference type="NCBI Taxonomy" id="1314781"/>
    <lineage>
        <taxon>Eukaryota</taxon>
        <taxon>Fungi</taxon>
        <taxon>Dikarya</taxon>
        <taxon>Basidiomycota</taxon>
        <taxon>Agaricomycotina</taxon>
        <taxon>Agaricomycetes</taxon>
        <taxon>Auriculariales</taxon>
        <taxon>Exidiaceae</taxon>
        <taxon>Exidia</taxon>
    </lineage>
</organism>
<protein>
    <recommendedName>
        <fullName evidence="1">F-box domain-containing protein</fullName>
    </recommendedName>
</protein>
<dbReference type="OrthoDB" id="2834295at2759"/>
<dbReference type="Gene3D" id="1.20.1280.50">
    <property type="match status" value="1"/>
</dbReference>
<dbReference type="Pfam" id="PF12937">
    <property type="entry name" value="F-box-like"/>
    <property type="match status" value="1"/>
</dbReference>